<proteinExistence type="inferred from homology"/>
<protein>
    <recommendedName>
        <fullName evidence="2">tRNA-intron lyase</fullName>
        <ecNumber evidence="2">4.6.1.16</ecNumber>
    </recommendedName>
</protein>
<evidence type="ECO:0000313" key="7">
    <source>
        <dbReference type="EMBL" id="KAJ6223595.1"/>
    </source>
</evidence>
<keyword evidence="4" id="KW-0456">Lyase</keyword>
<comment type="caution">
    <text evidence="7">The sequence shown here is derived from an EMBL/GenBank/DDBJ whole genome shotgun (WGS) entry which is preliminary data.</text>
</comment>
<evidence type="ECO:0000259" key="6">
    <source>
        <dbReference type="Pfam" id="PF01974"/>
    </source>
</evidence>
<dbReference type="InterPro" id="IPR006677">
    <property type="entry name" value="tRNA_intron_Endonuc_cat-like"/>
</dbReference>
<sequence length="165" mass="19400">MKTVPVEKELEEFRVKLKFDLLNSIHDIPRNENSLSTRFYIETQQPSLPEFEFKLPYLCENSLDLLKFNVFEEFWNKGYYLTDGIKFGAHFLAYDHDPSGFHSKFIIVCCPDLKSHSLFENTLLQAYGRLGKNVRKNVILAHFTRTESSRSIEFKNVQWNLIGID</sequence>
<dbReference type="GO" id="GO:0000379">
    <property type="term" value="P:tRNA-type intron splice site recognition and cleavage"/>
    <property type="evidence" value="ECO:0007669"/>
    <property type="project" value="TreeGrafter"/>
</dbReference>
<comment type="similarity">
    <text evidence="1">Belongs to the tRNA-intron endonuclease family.</text>
</comment>
<dbReference type="GO" id="GO:0000213">
    <property type="term" value="F:tRNA-intron lyase activity"/>
    <property type="evidence" value="ECO:0007669"/>
    <property type="project" value="UniProtKB-EC"/>
</dbReference>
<dbReference type="PANTHER" id="PTHR13070">
    <property type="entry name" value="TRNA-SPLICING ENDONUCLEASE SUBUNIT SEN34-RELATED"/>
    <property type="match status" value="1"/>
</dbReference>
<dbReference type="EMBL" id="JAPWDV010000001">
    <property type="protein sequence ID" value="KAJ6223595.1"/>
    <property type="molecule type" value="Genomic_DNA"/>
</dbReference>
<dbReference type="Gene3D" id="3.40.1350.10">
    <property type="match status" value="1"/>
</dbReference>
<evidence type="ECO:0000256" key="5">
    <source>
        <dbReference type="ARBA" id="ARBA00034031"/>
    </source>
</evidence>
<keyword evidence="3" id="KW-0819">tRNA processing</keyword>
<evidence type="ECO:0000256" key="3">
    <source>
        <dbReference type="ARBA" id="ARBA00022694"/>
    </source>
</evidence>
<dbReference type="Pfam" id="PF01974">
    <property type="entry name" value="tRNA_int_endo"/>
    <property type="match status" value="1"/>
</dbReference>
<dbReference type="EC" id="4.6.1.16" evidence="2"/>
<organism evidence="7 8">
    <name type="scientific">Blomia tropicalis</name>
    <name type="common">Mite</name>
    <dbReference type="NCBI Taxonomy" id="40697"/>
    <lineage>
        <taxon>Eukaryota</taxon>
        <taxon>Metazoa</taxon>
        <taxon>Ecdysozoa</taxon>
        <taxon>Arthropoda</taxon>
        <taxon>Chelicerata</taxon>
        <taxon>Arachnida</taxon>
        <taxon>Acari</taxon>
        <taxon>Acariformes</taxon>
        <taxon>Sarcoptiformes</taxon>
        <taxon>Astigmata</taxon>
        <taxon>Glycyphagoidea</taxon>
        <taxon>Echimyopodidae</taxon>
        <taxon>Blomia</taxon>
    </lineage>
</organism>
<dbReference type="GO" id="GO:0005634">
    <property type="term" value="C:nucleus"/>
    <property type="evidence" value="ECO:0007669"/>
    <property type="project" value="UniProtKB-ARBA"/>
</dbReference>
<dbReference type="AlphaFoldDB" id="A0A9Q0MHE4"/>
<dbReference type="GO" id="GO:0003676">
    <property type="term" value="F:nucleic acid binding"/>
    <property type="evidence" value="ECO:0007669"/>
    <property type="project" value="InterPro"/>
</dbReference>
<dbReference type="PANTHER" id="PTHR13070:SF0">
    <property type="entry name" value="TRNA-SPLICING ENDONUCLEASE SUBUNIT SEN34"/>
    <property type="match status" value="1"/>
</dbReference>
<evidence type="ECO:0000256" key="2">
    <source>
        <dbReference type="ARBA" id="ARBA00012573"/>
    </source>
</evidence>
<evidence type="ECO:0000256" key="4">
    <source>
        <dbReference type="ARBA" id="ARBA00023239"/>
    </source>
</evidence>
<dbReference type="InterPro" id="IPR011856">
    <property type="entry name" value="tRNA_endonuc-like_dom_sf"/>
</dbReference>
<evidence type="ECO:0000313" key="8">
    <source>
        <dbReference type="Proteomes" id="UP001142055"/>
    </source>
</evidence>
<keyword evidence="8" id="KW-1185">Reference proteome</keyword>
<dbReference type="InterPro" id="IPR036167">
    <property type="entry name" value="tRNA_intron_Endo_cat-like_sf"/>
</dbReference>
<name>A0A9Q0MHE4_BLOTA</name>
<dbReference type="Proteomes" id="UP001142055">
    <property type="component" value="Chromosome 1"/>
</dbReference>
<feature type="domain" description="tRNA intron endonuclease catalytic" evidence="6">
    <location>
        <begin position="66"/>
        <end position="147"/>
    </location>
</feature>
<reference evidence="7" key="1">
    <citation type="submission" date="2022-12" db="EMBL/GenBank/DDBJ databases">
        <title>Genome assemblies of Blomia tropicalis.</title>
        <authorList>
            <person name="Cui Y."/>
        </authorList>
    </citation>
    <scope>NUCLEOTIDE SEQUENCE</scope>
    <source>
        <tissue evidence="7">Adult mites</tissue>
    </source>
</reference>
<evidence type="ECO:0000256" key="1">
    <source>
        <dbReference type="ARBA" id="ARBA00008078"/>
    </source>
</evidence>
<gene>
    <name evidence="7" type="ORF">RDWZM_002140</name>
</gene>
<dbReference type="CDD" id="cd22363">
    <property type="entry name" value="tRNA-intron_lyase_C"/>
    <property type="match status" value="1"/>
</dbReference>
<accession>A0A9Q0MHE4</accession>
<comment type="catalytic activity">
    <reaction evidence="5">
        <text>pretRNA = a 3'-half-tRNA molecule with a 5'-OH end + a 5'-half-tRNA molecule with a 2',3'-cyclic phosphate end + an intron with a 2',3'-cyclic phosphate and a 5'-hydroxyl terminus.</text>
        <dbReference type="EC" id="4.6.1.16"/>
    </reaction>
</comment>
<dbReference type="SUPFAM" id="SSF53032">
    <property type="entry name" value="tRNA-intron endonuclease catalytic domain-like"/>
    <property type="match status" value="1"/>
</dbReference>